<protein>
    <recommendedName>
        <fullName evidence="3 11">FAD:protein FMN transferase</fullName>
        <ecNumber evidence="2 11">2.7.1.180</ecNumber>
    </recommendedName>
    <alternativeName>
        <fullName evidence="9 11">Flavin transferase</fullName>
    </alternativeName>
</protein>
<keyword evidence="6 11" id="KW-0479">Metal-binding</keyword>
<dbReference type="PANTHER" id="PTHR30040:SF2">
    <property type="entry name" value="FAD:PROTEIN FMN TRANSFERASE"/>
    <property type="match status" value="1"/>
</dbReference>
<comment type="similarity">
    <text evidence="11">Belongs to the ApbE family.</text>
</comment>
<comment type="caution">
    <text evidence="12">The sequence shown here is derived from an EMBL/GenBank/DDBJ whole genome shotgun (WGS) entry which is preliminary data.</text>
</comment>
<dbReference type="Pfam" id="PF02424">
    <property type="entry name" value="ApbE"/>
    <property type="match status" value="1"/>
</dbReference>
<dbReference type="RefSeq" id="WP_275474025.1">
    <property type="nucleotide sequence ID" value="NZ_CP162940.1"/>
</dbReference>
<dbReference type="InterPro" id="IPR003374">
    <property type="entry name" value="ApbE-like_sf"/>
</dbReference>
<keyword evidence="7 11" id="KW-0274">FAD</keyword>
<evidence type="ECO:0000256" key="10">
    <source>
        <dbReference type="ARBA" id="ARBA00048540"/>
    </source>
</evidence>
<evidence type="ECO:0000256" key="4">
    <source>
        <dbReference type="ARBA" id="ARBA00022630"/>
    </source>
</evidence>
<gene>
    <name evidence="12" type="ORF">KKP3000_001760</name>
</gene>
<evidence type="ECO:0000256" key="1">
    <source>
        <dbReference type="ARBA" id="ARBA00001946"/>
    </source>
</evidence>
<dbReference type="EMBL" id="JBDXSU010000024">
    <property type="protein sequence ID" value="MFB5192555.1"/>
    <property type="molecule type" value="Genomic_DNA"/>
</dbReference>
<keyword evidence="5 11" id="KW-0808">Transferase</keyword>
<dbReference type="SUPFAM" id="SSF143631">
    <property type="entry name" value="ApbE-like"/>
    <property type="match status" value="1"/>
</dbReference>
<evidence type="ECO:0000256" key="6">
    <source>
        <dbReference type="ARBA" id="ARBA00022723"/>
    </source>
</evidence>
<keyword evidence="8 11" id="KW-0460">Magnesium</keyword>
<comment type="cofactor">
    <cofactor evidence="1">
        <name>Mg(2+)</name>
        <dbReference type="ChEBI" id="CHEBI:18420"/>
    </cofactor>
</comment>
<comment type="catalytic activity">
    <reaction evidence="10 11">
        <text>L-threonyl-[protein] + FAD = FMN-L-threonyl-[protein] + AMP + H(+)</text>
        <dbReference type="Rhea" id="RHEA:36847"/>
        <dbReference type="Rhea" id="RHEA-COMP:11060"/>
        <dbReference type="Rhea" id="RHEA-COMP:11061"/>
        <dbReference type="ChEBI" id="CHEBI:15378"/>
        <dbReference type="ChEBI" id="CHEBI:30013"/>
        <dbReference type="ChEBI" id="CHEBI:57692"/>
        <dbReference type="ChEBI" id="CHEBI:74257"/>
        <dbReference type="ChEBI" id="CHEBI:456215"/>
        <dbReference type="EC" id="2.7.1.180"/>
    </reaction>
</comment>
<evidence type="ECO:0000256" key="2">
    <source>
        <dbReference type="ARBA" id="ARBA00011955"/>
    </source>
</evidence>
<evidence type="ECO:0000256" key="9">
    <source>
        <dbReference type="ARBA" id="ARBA00031306"/>
    </source>
</evidence>
<evidence type="ECO:0000256" key="3">
    <source>
        <dbReference type="ARBA" id="ARBA00016337"/>
    </source>
</evidence>
<dbReference type="GO" id="GO:0016740">
    <property type="term" value="F:transferase activity"/>
    <property type="evidence" value="ECO:0007669"/>
    <property type="project" value="UniProtKB-KW"/>
</dbReference>
<evidence type="ECO:0000256" key="8">
    <source>
        <dbReference type="ARBA" id="ARBA00022842"/>
    </source>
</evidence>
<sequence>MPSKSFRAMGTTVHIEIPSAHPSDDCVQSEILKTAMDDMAALESLFTRFKAESELNRLNNSAGRWTNIDSRLYEVLQLARDFFVKTRGLFNPCLGMVMNGLGYDVSFEQITKDRNHPVFEIPYVAPLHCPFELRMRDHQFQALLEPGQKIDLGGLAKGWIVQQVAAKMRSLGVDHFVCNAGGDLICRGYNGTRPWVIGITDPFDQTSHIGLLDIHDLSVATSGTYKRTWDNQGKIVHHIIDPFLGTPVESDIVSCSVVHKDLVTAEVQAKVALLMGSETAVPWLEKQDCAGWIIVTQHRMVVKSCNLSTNNSASL</sequence>
<accession>A0ABV5AL76</accession>
<dbReference type="Gene3D" id="3.10.520.10">
    <property type="entry name" value="ApbE-like domains"/>
    <property type="match status" value="1"/>
</dbReference>
<dbReference type="PANTHER" id="PTHR30040">
    <property type="entry name" value="THIAMINE BIOSYNTHESIS LIPOPROTEIN APBE"/>
    <property type="match status" value="1"/>
</dbReference>
<organism evidence="12 13">
    <name type="scientific">Alicyclobacillus fastidiosus</name>
    <dbReference type="NCBI Taxonomy" id="392011"/>
    <lineage>
        <taxon>Bacteria</taxon>
        <taxon>Bacillati</taxon>
        <taxon>Bacillota</taxon>
        <taxon>Bacilli</taxon>
        <taxon>Bacillales</taxon>
        <taxon>Alicyclobacillaceae</taxon>
        <taxon>Alicyclobacillus</taxon>
    </lineage>
</organism>
<name>A0ABV5AL76_9BACL</name>
<evidence type="ECO:0000256" key="7">
    <source>
        <dbReference type="ARBA" id="ARBA00022827"/>
    </source>
</evidence>
<proteinExistence type="inferred from homology"/>
<keyword evidence="13" id="KW-1185">Reference proteome</keyword>
<evidence type="ECO:0000256" key="5">
    <source>
        <dbReference type="ARBA" id="ARBA00022679"/>
    </source>
</evidence>
<dbReference type="EC" id="2.7.1.180" evidence="2 11"/>
<evidence type="ECO:0000256" key="11">
    <source>
        <dbReference type="PIRNR" id="PIRNR006268"/>
    </source>
</evidence>
<reference evidence="12 13" key="1">
    <citation type="journal article" date="2024" name="Int. J. Mol. Sci.">
        <title>Exploration of Alicyclobacillus spp. Genome in Search of Antibiotic Resistance.</title>
        <authorList>
            <person name="Bucka-Kolendo J."/>
            <person name="Kiousi D.E."/>
            <person name="Dekowska A."/>
            <person name="Mikolajczuk-Szczyrba A."/>
            <person name="Karadedos D.M."/>
            <person name="Michael P."/>
            <person name="Galanis A."/>
            <person name="Sokolowska B."/>
        </authorList>
    </citation>
    <scope>NUCLEOTIDE SEQUENCE [LARGE SCALE GENOMIC DNA]</scope>
    <source>
        <strain evidence="12 13">KKP 3000</strain>
    </source>
</reference>
<evidence type="ECO:0000313" key="12">
    <source>
        <dbReference type="EMBL" id="MFB5192555.1"/>
    </source>
</evidence>
<dbReference type="InterPro" id="IPR024932">
    <property type="entry name" value="ApbE"/>
</dbReference>
<evidence type="ECO:0000313" key="13">
    <source>
        <dbReference type="Proteomes" id="UP001579974"/>
    </source>
</evidence>
<dbReference type="Proteomes" id="UP001579974">
    <property type="component" value="Unassembled WGS sequence"/>
</dbReference>
<dbReference type="PIRSF" id="PIRSF006268">
    <property type="entry name" value="ApbE"/>
    <property type="match status" value="1"/>
</dbReference>
<keyword evidence="4 11" id="KW-0285">Flavoprotein</keyword>